<organism evidence="1 2">
    <name type="scientific">Rhodanobacter spathiphylli B39</name>
    <dbReference type="NCBI Taxonomy" id="1163407"/>
    <lineage>
        <taxon>Bacteria</taxon>
        <taxon>Pseudomonadati</taxon>
        <taxon>Pseudomonadota</taxon>
        <taxon>Gammaproteobacteria</taxon>
        <taxon>Lysobacterales</taxon>
        <taxon>Rhodanobacteraceae</taxon>
        <taxon>Rhodanobacter</taxon>
    </lineage>
</organism>
<name>I4W6S9_9GAMM</name>
<dbReference type="EMBL" id="AJXT01000004">
    <property type="protein sequence ID" value="EIL95170.1"/>
    <property type="molecule type" value="Genomic_DNA"/>
</dbReference>
<evidence type="ECO:0000313" key="1">
    <source>
        <dbReference type="EMBL" id="EIL95170.1"/>
    </source>
</evidence>
<accession>I4W6S9</accession>
<comment type="caution">
    <text evidence="1">The sequence shown here is derived from an EMBL/GenBank/DDBJ whole genome shotgun (WGS) entry which is preliminary data.</text>
</comment>
<dbReference type="AlphaFoldDB" id="I4W6S9"/>
<dbReference type="Proteomes" id="UP000003226">
    <property type="component" value="Unassembled WGS sequence"/>
</dbReference>
<proteinExistence type="predicted"/>
<protein>
    <submittedName>
        <fullName evidence="1">Uncharacterized protein</fullName>
    </submittedName>
</protein>
<dbReference type="PATRIC" id="fig|1163407.3.peg.679"/>
<keyword evidence="2" id="KW-1185">Reference proteome</keyword>
<gene>
    <name evidence="1" type="ORF">UU7_03377</name>
</gene>
<sequence length="90" mass="9646">MVMVTILLKPLANGGWSICRLHITLFSDLQLGAAIKLAREMARDEFQRLGRETRVEMPGPSSTLVLASYTHGAVTHAQGTTGQGRGVLAA</sequence>
<evidence type="ECO:0000313" key="2">
    <source>
        <dbReference type="Proteomes" id="UP000003226"/>
    </source>
</evidence>
<reference evidence="1 2" key="1">
    <citation type="journal article" date="2012" name="J. Bacteriol.">
        <title>Genome sequences for six rhodanobacter strains, isolated from soils and the terrestrial subsurface, with variable denitrification capabilities.</title>
        <authorList>
            <person name="Kostka J.E."/>
            <person name="Green S.J."/>
            <person name="Rishishwar L."/>
            <person name="Prakash O."/>
            <person name="Katz L.S."/>
            <person name="Marino-Ramirez L."/>
            <person name="Jordan I.K."/>
            <person name="Munk C."/>
            <person name="Ivanova N."/>
            <person name="Mikhailova N."/>
            <person name="Watson D.B."/>
            <person name="Brown S.D."/>
            <person name="Palumbo A.V."/>
            <person name="Brooks S.C."/>
        </authorList>
    </citation>
    <scope>NUCLEOTIDE SEQUENCE [LARGE SCALE GENOMIC DNA]</scope>
    <source>
        <strain evidence="1 2">B39</strain>
    </source>
</reference>